<comment type="cofactor">
    <cofactor evidence="1">
        <name>pyridoxal 5'-phosphate</name>
        <dbReference type="ChEBI" id="CHEBI:597326"/>
    </cofactor>
</comment>
<evidence type="ECO:0000313" key="9">
    <source>
        <dbReference type="Proteomes" id="UP000243904"/>
    </source>
</evidence>
<dbReference type="Proteomes" id="UP000243904">
    <property type="component" value="Chromosome I"/>
</dbReference>
<evidence type="ECO:0000256" key="5">
    <source>
        <dbReference type="ARBA" id="ARBA00022679"/>
    </source>
</evidence>
<keyword evidence="4" id="KW-0032">Aminotransferase</keyword>
<dbReference type="InterPro" id="IPR015421">
    <property type="entry name" value="PyrdxlP-dep_Trfase_major"/>
</dbReference>
<evidence type="ECO:0000256" key="1">
    <source>
        <dbReference type="ARBA" id="ARBA00001933"/>
    </source>
</evidence>
<dbReference type="RefSeq" id="WP_146690546.1">
    <property type="nucleotide sequence ID" value="NZ_LT629750.1"/>
</dbReference>
<evidence type="ECO:0000256" key="2">
    <source>
        <dbReference type="ARBA" id="ARBA00007441"/>
    </source>
</evidence>
<dbReference type="PANTHER" id="PTHR42790:SF19">
    <property type="entry name" value="KYNURENINE_ALPHA-AMINOADIPATE AMINOTRANSFERASE, MITOCHONDRIAL"/>
    <property type="match status" value="1"/>
</dbReference>
<dbReference type="SUPFAM" id="SSF53383">
    <property type="entry name" value="PLP-dependent transferases"/>
    <property type="match status" value="1"/>
</dbReference>
<gene>
    <name evidence="8" type="ORF">SAMN05444158_6972</name>
</gene>
<proteinExistence type="inferred from homology"/>
<sequence length="411" mass="44393">MTSATFDFAPLLPAGLPAPAAKWTGLAKYSFIGGNNDADQVPVEGLIDAVNAVLKREGKTLATYGLASGPQGYRPLREFISAKLKRDAGINCTADDILIVSGSLQALDLVNQSLLTRGDTVIIEQETYQGSLNRLTRLGVNVVGIPLDQDGMRMDALASVLADLKRRSVTPKYIYTIPTVQNPTGTILPEVRRAELLRLSQEYGVPVFEDDCYADLIWDGKRPPAIHAMSKTGGVIHIGSFSKSIAPALRVGYIVAPWQMLSRMLALKTDAGSGALEQMVLAEYCAPHFASHVPKLTRGLRAKLDTLMEALNEQFGTAAEFCDPKGGIFLWVKLPDNVDTLKLYQAALAAGVAINPGPEWSTDKAYAGSRLRLCFASPSHEQIREGVAVLADVCRREFGVPARSANVEKRA</sequence>
<dbReference type="GO" id="GO:0008483">
    <property type="term" value="F:transaminase activity"/>
    <property type="evidence" value="ECO:0007669"/>
    <property type="project" value="UniProtKB-KW"/>
</dbReference>
<evidence type="ECO:0000313" key="8">
    <source>
        <dbReference type="EMBL" id="SDT55279.1"/>
    </source>
</evidence>
<evidence type="ECO:0000256" key="6">
    <source>
        <dbReference type="ARBA" id="ARBA00022898"/>
    </source>
</evidence>
<dbReference type="InterPro" id="IPR015422">
    <property type="entry name" value="PyrdxlP-dep_Trfase_small"/>
</dbReference>
<evidence type="ECO:0000256" key="4">
    <source>
        <dbReference type="ARBA" id="ARBA00022576"/>
    </source>
</evidence>
<evidence type="ECO:0000259" key="7">
    <source>
        <dbReference type="Pfam" id="PF00155"/>
    </source>
</evidence>
<dbReference type="Gene3D" id="3.90.1150.10">
    <property type="entry name" value="Aspartate Aminotransferase, domain 1"/>
    <property type="match status" value="1"/>
</dbReference>
<dbReference type="CDD" id="cd00609">
    <property type="entry name" value="AAT_like"/>
    <property type="match status" value="1"/>
</dbReference>
<feature type="domain" description="Aminotransferase class I/classII large" evidence="7">
    <location>
        <begin position="48"/>
        <end position="389"/>
    </location>
</feature>
<dbReference type="EMBL" id="LT629750">
    <property type="protein sequence ID" value="SDT55279.1"/>
    <property type="molecule type" value="Genomic_DNA"/>
</dbReference>
<protein>
    <submittedName>
        <fullName evidence="8">2-aminoadipate transaminase</fullName>
    </submittedName>
</protein>
<dbReference type="PANTHER" id="PTHR42790">
    <property type="entry name" value="AMINOTRANSFERASE"/>
    <property type="match status" value="1"/>
</dbReference>
<dbReference type="Pfam" id="PF00155">
    <property type="entry name" value="Aminotran_1_2"/>
    <property type="match status" value="1"/>
</dbReference>
<name>A0A1H2BBK4_9BRAD</name>
<keyword evidence="9" id="KW-1185">Reference proteome</keyword>
<dbReference type="AlphaFoldDB" id="A0A1H2BBK4"/>
<comment type="similarity">
    <text evidence="2">Belongs to the class-I pyridoxal-phosphate-dependent aminotransferase family.</text>
</comment>
<dbReference type="FunFam" id="3.40.640.10:FF:000053">
    <property type="entry name" value="Aminotransferase, class I"/>
    <property type="match status" value="1"/>
</dbReference>
<dbReference type="Gene3D" id="3.40.640.10">
    <property type="entry name" value="Type I PLP-dependent aspartate aminotransferase-like (Major domain)"/>
    <property type="match status" value="1"/>
</dbReference>
<organism evidence="8 9">
    <name type="scientific">Bradyrhizobium canariense</name>
    <dbReference type="NCBI Taxonomy" id="255045"/>
    <lineage>
        <taxon>Bacteria</taxon>
        <taxon>Pseudomonadati</taxon>
        <taxon>Pseudomonadota</taxon>
        <taxon>Alphaproteobacteria</taxon>
        <taxon>Hyphomicrobiales</taxon>
        <taxon>Nitrobacteraceae</taxon>
        <taxon>Bradyrhizobium</taxon>
    </lineage>
</organism>
<keyword evidence="5" id="KW-0808">Transferase</keyword>
<evidence type="ECO:0000256" key="3">
    <source>
        <dbReference type="ARBA" id="ARBA00011738"/>
    </source>
</evidence>
<comment type="subunit">
    <text evidence="3">Homodimer.</text>
</comment>
<accession>A0A1H2BBK4</accession>
<dbReference type="InterPro" id="IPR015424">
    <property type="entry name" value="PyrdxlP-dep_Trfase"/>
</dbReference>
<dbReference type="InterPro" id="IPR050859">
    <property type="entry name" value="Class-I_PLP-dep_aminotransf"/>
</dbReference>
<dbReference type="GO" id="GO:0030170">
    <property type="term" value="F:pyridoxal phosphate binding"/>
    <property type="evidence" value="ECO:0007669"/>
    <property type="project" value="InterPro"/>
</dbReference>
<keyword evidence="6" id="KW-0663">Pyridoxal phosphate</keyword>
<dbReference type="InterPro" id="IPR004839">
    <property type="entry name" value="Aminotransferase_I/II_large"/>
</dbReference>
<reference evidence="9" key="1">
    <citation type="submission" date="2016-10" db="EMBL/GenBank/DDBJ databases">
        <authorList>
            <person name="Varghese N."/>
            <person name="Submissions S."/>
        </authorList>
    </citation>
    <scope>NUCLEOTIDE SEQUENCE [LARGE SCALE GENOMIC DNA]</scope>
    <source>
        <strain evidence="9">GAS369</strain>
    </source>
</reference>
<dbReference type="GO" id="GO:1901605">
    <property type="term" value="P:alpha-amino acid metabolic process"/>
    <property type="evidence" value="ECO:0007669"/>
    <property type="project" value="TreeGrafter"/>
</dbReference>